<protein>
    <submittedName>
        <fullName evidence="1">Uncharacterized protein</fullName>
    </submittedName>
</protein>
<evidence type="ECO:0000313" key="2">
    <source>
        <dbReference type="Proteomes" id="UP000271003"/>
    </source>
</evidence>
<sequence length="201" mass="23338">MTLAEHLRNFLWNDRIGFARWKVARELLKKRPDFFKKPSCGDLELLSEHIDGMPTGRTVFFPPSGVAGIVAGMDDKFGRDDSSDRLFPPISCRWKDEETPVTPEAIRAANLDRIRALGFVENGLITATPSIRGYVLMTFDDATGEQVLILVPIRVVLERLRMGEDYRNIPPVEGEHHLDWWAELRRRYPKETFWVPRQYRR</sequence>
<dbReference type="RefSeq" id="WP_120177099.1">
    <property type="nucleotide sequence ID" value="NZ_AP018786.1"/>
</dbReference>
<reference evidence="1 2" key="1">
    <citation type="journal article" date="2018" name="Int. J. Syst. Evol. Microbiol.">
        <title>Mesosutterella multiformis gen. nov., sp. nov., a member of the family Sutterellaceae and Sutterella megalosphaeroides sp. nov., isolated from human faeces.</title>
        <authorList>
            <person name="Sakamoto M."/>
            <person name="Ikeyama N."/>
            <person name="Kunihiro T."/>
            <person name="Iino T."/>
            <person name="Yuki M."/>
            <person name="Ohkuma M."/>
        </authorList>
    </citation>
    <scope>NUCLEOTIDE SEQUENCE [LARGE SCALE GENOMIC DNA]</scope>
    <source>
        <strain evidence="1 2">6FBBBH3</strain>
    </source>
</reference>
<dbReference type="OrthoDB" id="9176139at2"/>
<gene>
    <name evidence="1" type="ORF">SUTMEG_13870</name>
</gene>
<evidence type="ECO:0000313" key="1">
    <source>
        <dbReference type="EMBL" id="BBF23496.1"/>
    </source>
</evidence>
<dbReference type="KEGG" id="sutt:SUTMEG_13870"/>
<dbReference type="AlphaFoldDB" id="A0A2Z6IFJ8"/>
<accession>A0A2Z6IFJ8</accession>
<dbReference type="EMBL" id="AP018786">
    <property type="protein sequence ID" value="BBF23496.1"/>
    <property type="molecule type" value="Genomic_DNA"/>
</dbReference>
<name>A0A2Z6IFJ8_9BURK</name>
<keyword evidence="2" id="KW-1185">Reference proteome</keyword>
<proteinExistence type="predicted"/>
<dbReference type="Proteomes" id="UP000271003">
    <property type="component" value="Chromosome"/>
</dbReference>
<organism evidence="1 2">
    <name type="scientific">Sutterella megalosphaeroides</name>
    <dbReference type="NCBI Taxonomy" id="2494234"/>
    <lineage>
        <taxon>Bacteria</taxon>
        <taxon>Pseudomonadati</taxon>
        <taxon>Pseudomonadota</taxon>
        <taxon>Betaproteobacteria</taxon>
        <taxon>Burkholderiales</taxon>
        <taxon>Sutterellaceae</taxon>
        <taxon>Sutterella</taxon>
    </lineage>
</organism>